<proteinExistence type="inferred from homology"/>
<reference evidence="10 11" key="1">
    <citation type="submission" date="2022-04" db="EMBL/GenBank/DDBJ databases">
        <title>Positive selection, recombination, and allopatry shape intraspecific diversity of widespread and dominant cyanobacteria.</title>
        <authorList>
            <person name="Wei J."/>
            <person name="Shu W."/>
            <person name="Hu C."/>
        </authorList>
    </citation>
    <scope>NUCLEOTIDE SEQUENCE [LARGE SCALE GENOMIC DNA]</scope>
    <source>
        <strain evidence="10 11">GB2-A5</strain>
    </source>
</reference>
<evidence type="ECO:0000256" key="7">
    <source>
        <dbReference type="ARBA" id="ARBA00023136"/>
    </source>
</evidence>
<organism evidence="10 11">
    <name type="scientific">Funiculus sociatus GB2-A5</name>
    <dbReference type="NCBI Taxonomy" id="2933946"/>
    <lineage>
        <taxon>Bacteria</taxon>
        <taxon>Bacillati</taxon>
        <taxon>Cyanobacteriota</taxon>
        <taxon>Cyanophyceae</taxon>
        <taxon>Coleofasciculales</taxon>
        <taxon>Coleofasciculaceae</taxon>
        <taxon>Funiculus</taxon>
    </lineage>
</organism>
<evidence type="ECO:0000313" key="10">
    <source>
        <dbReference type="EMBL" id="MEP0867482.1"/>
    </source>
</evidence>
<dbReference type="InterPro" id="IPR044669">
    <property type="entry name" value="YneE/VCCN1/2-like"/>
</dbReference>
<dbReference type="Proteomes" id="UP001442494">
    <property type="component" value="Unassembled WGS sequence"/>
</dbReference>
<sequence length="311" mass="35081">MINDELNWFAMALQLRGSVAPIIFPRVLLCGGFGFLISLFYYWGLPVSENSLASLVTNVVYNLVLGLLLVFRTNTAYDRFWEGRKSWGILVVNVRNLARQIRVAIATTELIDKDNKDSTLRLLGAFAIATKLQLRQEPISELEDIITPSQSLKLKSVKNPPLEVALWIGDYLQQQHNRNLLSSNQLMAMNELLDKMVEALTGCERIVKTPIPLAYSIYLKRLLLIYCFLLPFQLVAKSGWWTGIIVILLSFVLFGIEQIGNEIENPFGHDTNDLPLDEICSSMIQNIEDLIIDKPQEAEVLSANVSVQDIA</sequence>
<feature type="transmembrane region" description="Helical" evidence="9">
    <location>
        <begin position="238"/>
        <end position="256"/>
    </location>
</feature>
<evidence type="ECO:0000256" key="6">
    <source>
        <dbReference type="ARBA" id="ARBA00023065"/>
    </source>
</evidence>
<evidence type="ECO:0000256" key="9">
    <source>
        <dbReference type="SAM" id="Phobius"/>
    </source>
</evidence>
<dbReference type="PANTHER" id="PTHR33281:SF19">
    <property type="entry name" value="VOLTAGE-DEPENDENT ANION CHANNEL-FORMING PROTEIN YNEE"/>
    <property type="match status" value="1"/>
</dbReference>
<comment type="subcellular location">
    <subcellularLocation>
        <location evidence="1">Cell membrane</location>
        <topology evidence="1">Multi-pass membrane protein</topology>
    </subcellularLocation>
</comment>
<name>A0ABV0JVM0_9CYAN</name>
<keyword evidence="7 9" id="KW-0472">Membrane</keyword>
<evidence type="ECO:0000313" key="11">
    <source>
        <dbReference type="Proteomes" id="UP001442494"/>
    </source>
</evidence>
<evidence type="ECO:0000256" key="2">
    <source>
        <dbReference type="ARBA" id="ARBA00022448"/>
    </source>
</evidence>
<dbReference type="EMBL" id="JAMPKK010000072">
    <property type="protein sequence ID" value="MEP0867482.1"/>
    <property type="molecule type" value="Genomic_DNA"/>
</dbReference>
<evidence type="ECO:0000256" key="4">
    <source>
        <dbReference type="ARBA" id="ARBA00022692"/>
    </source>
</evidence>
<evidence type="ECO:0000256" key="3">
    <source>
        <dbReference type="ARBA" id="ARBA00022475"/>
    </source>
</evidence>
<gene>
    <name evidence="10" type="ORF">NDI37_23815</name>
</gene>
<comment type="caution">
    <text evidence="10">The sequence shown here is derived from an EMBL/GenBank/DDBJ whole genome shotgun (WGS) entry which is preliminary data.</text>
</comment>
<keyword evidence="4 9" id="KW-0812">Transmembrane</keyword>
<comment type="similarity">
    <text evidence="8">Belongs to the anion channel-forming bestrophin (TC 1.A.46) family.</text>
</comment>
<feature type="transmembrane region" description="Helical" evidence="9">
    <location>
        <begin position="213"/>
        <end position="232"/>
    </location>
</feature>
<keyword evidence="5 9" id="KW-1133">Transmembrane helix</keyword>
<feature type="transmembrane region" description="Helical" evidence="9">
    <location>
        <begin position="23"/>
        <end position="45"/>
    </location>
</feature>
<dbReference type="PANTHER" id="PTHR33281">
    <property type="entry name" value="UPF0187 PROTEIN YNEE"/>
    <property type="match status" value="1"/>
</dbReference>
<keyword evidence="3" id="KW-1003">Cell membrane</keyword>
<evidence type="ECO:0008006" key="12">
    <source>
        <dbReference type="Google" id="ProtNLM"/>
    </source>
</evidence>
<evidence type="ECO:0000256" key="1">
    <source>
        <dbReference type="ARBA" id="ARBA00004651"/>
    </source>
</evidence>
<dbReference type="Pfam" id="PF25539">
    <property type="entry name" value="Bestrophin_2"/>
    <property type="match status" value="1"/>
</dbReference>
<evidence type="ECO:0000256" key="5">
    <source>
        <dbReference type="ARBA" id="ARBA00022989"/>
    </source>
</evidence>
<keyword evidence="11" id="KW-1185">Reference proteome</keyword>
<keyword evidence="2" id="KW-0813">Transport</keyword>
<accession>A0ABV0JVM0</accession>
<feature type="transmembrane region" description="Helical" evidence="9">
    <location>
        <begin position="51"/>
        <end position="71"/>
    </location>
</feature>
<dbReference type="RefSeq" id="WP_190419263.1">
    <property type="nucleotide sequence ID" value="NZ_JAMPKK010000072.1"/>
</dbReference>
<keyword evidence="6" id="KW-0406">Ion transport</keyword>
<evidence type="ECO:0000256" key="8">
    <source>
        <dbReference type="ARBA" id="ARBA00034708"/>
    </source>
</evidence>
<protein>
    <recommendedName>
        <fullName evidence="12">Bestrophin</fullName>
    </recommendedName>
</protein>